<evidence type="ECO:0000259" key="8">
    <source>
        <dbReference type="PROSITE" id="PS50110"/>
    </source>
</evidence>
<dbReference type="PROSITE" id="PS50110">
    <property type="entry name" value="RESPONSE_REGULATORY"/>
    <property type="match status" value="1"/>
</dbReference>
<dbReference type="SUPFAM" id="SSF55874">
    <property type="entry name" value="ATPase domain of HSP90 chaperone/DNA topoisomerase II/histidine kinase"/>
    <property type="match status" value="1"/>
</dbReference>
<sequence>MSFRWCSEFVRTGCVLPPLAMLPARHFAERAGGAGGAEKTRDLETDLRQFFAGTADPLLVLDSSLRVSAINAAACRYLATTVEVAMNAPALEIKMLARLLAAASLPERQIASAQAVRTEVSIPDAEGRPIQCRIEVLPLAGGATLVHIEDTTALLKARRALESSEATHKAVVEARPETTWSMALPEERLLDVSGSVERMFGHQPADFRRRPELWEELVHPADRERVRGEFRRGLASARPFEIHFTGIHKDRHDLPSLVDRVVPVVDANGWMERCEGAIEDRSQARRLESQLRGAEMQLRNVLEAVASGVLVVGEGPHGPEVAVCNRRFAQFVGLDAPIAPGTPIDRAPRELRRLLVREEKPGDLSRHLTSEDVSDGIIELDQPHRVLHRYTAPLRDAHGAVSGRLLILEDATPAWMLQRRLTHAQKMESMGRLAGGVGHDFNNLMGAVLGFAALLLEATPENDPRREPLDHILGATSQASKLAGALLAFSRESRFERVPVTLNRVIEDSYSLLRSGLDPAISIELALDPALPALLGDELLFQQMIVNLALEAKERLGRSGVLRIVTRTQDGPPQGVAAADVRRTVCVEVQGVREREGGHAPARVGSPEAAGLGLSAVEDIVRAHGGYVETKHEPDRTRFVVMFPVTGVERTPLLVPEAATAHGHETILVVDDDAGLRHLAKSGLQQRGYDVVLAESGDRALELLRGDARAVDLVLLDLAMPGLPGEKVLEAVRHMRPDLPVIISSGYSSVESQSSWVAAGASAFVGKPYRIQDLALKMREVLDRTRTTRGAA</sequence>
<dbReference type="SMART" id="SM00388">
    <property type="entry name" value="HisKA"/>
    <property type="match status" value="1"/>
</dbReference>
<comment type="caution">
    <text evidence="10">The sequence shown here is derived from an EMBL/GenBank/DDBJ whole genome shotgun (WGS) entry which is preliminary data.</text>
</comment>
<dbReference type="InterPro" id="IPR036890">
    <property type="entry name" value="HATPase_C_sf"/>
</dbReference>
<name>A0A538SFG8_UNCEI</name>
<accession>A0A538SFG8</accession>
<dbReference type="Pfam" id="PF00072">
    <property type="entry name" value="Response_reg"/>
    <property type="match status" value="1"/>
</dbReference>
<evidence type="ECO:0000256" key="2">
    <source>
        <dbReference type="ARBA" id="ARBA00012438"/>
    </source>
</evidence>
<dbReference type="InterPro" id="IPR005467">
    <property type="entry name" value="His_kinase_dom"/>
</dbReference>
<dbReference type="InterPro" id="IPR035965">
    <property type="entry name" value="PAS-like_dom_sf"/>
</dbReference>
<feature type="domain" description="Response regulatory" evidence="8">
    <location>
        <begin position="666"/>
        <end position="782"/>
    </location>
</feature>
<dbReference type="Proteomes" id="UP000317716">
    <property type="component" value="Unassembled WGS sequence"/>
</dbReference>
<evidence type="ECO:0000313" key="11">
    <source>
        <dbReference type="Proteomes" id="UP000317716"/>
    </source>
</evidence>
<evidence type="ECO:0000256" key="4">
    <source>
        <dbReference type="ARBA" id="ARBA00022679"/>
    </source>
</evidence>
<gene>
    <name evidence="10" type="ORF">E6K72_11745</name>
</gene>
<dbReference type="EMBL" id="VBOS01000425">
    <property type="protein sequence ID" value="TMQ50097.1"/>
    <property type="molecule type" value="Genomic_DNA"/>
</dbReference>
<dbReference type="Gene3D" id="3.30.565.10">
    <property type="entry name" value="Histidine kinase-like ATPase, C-terminal domain"/>
    <property type="match status" value="1"/>
</dbReference>
<organism evidence="10 11">
    <name type="scientific">Eiseniibacteriota bacterium</name>
    <dbReference type="NCBI Taxonomy" id="2212470"/>
    <lineage>
        <taxon>Bacteria</taxon>
        <taxon>Candidatus Eiseniibacteriota</taxon>
    </lineage>
</organism>
<dbReference type="InterPro" id="IPR052162">
    <property type="entry name" value="Sensor_kinase/Photoreceptor"/>
</dbReference>
<proteinExistence type="predicted"/>
<keyword evidence="4" id="KW-0808">Transferase</keyword>
<dbReference type="SMART" id="SM00448">
    <property type="entry name" value="REC"/>
    <property type="match status" value="1"/>
</dbReference>
<dbReference type="SUPFAM" id="SSF52172">
    <property type="entry name" value="CheY-like"/>
    <property type="match status" value="1"/>
</dbReference>
<evidence type="ECO:0000259" key="9">
    <source>
        <dbReference type="PROSITE" id="PS50112"/>
    </source>
</evidence>
<evidence type="ECO:0000256" key="3">
    <source>
        <dbReference type="ARBA" id="ARBA00022553"/>
    </source>
</evidence>
<feature type="modified residue" description="4-aspartylphosphate" evidence="6">
    <location>
        <position position="717"/>
    </location>
</feature>
<evidence type="ECO:0000256" key="5">
    <source>
        <dbReference type="ARBA" id="ARBA00022777"/>
    </source>
</evidence>
<dbReference type="PROSITE" id="PS50112">
    <property type="entry name" value="PAS"/>
    <property type="match status" value="1"/>
</dbReference>
<dbReference type="PANTHER" id="PTHR43304:SF1">
    <property type="entry name" value="PAC DOMAIN-CONTAINING PROTEIN"/>
    <property type="match status" value="1"/>
</dbReference>
<dbReference type="CDD" id="cd00130">
    <property type="entry name" value="PAS"/>
    <property type="match status" value="2"/>
</dbReference>
<dbReference type="InterPro" id="IPR003661">
    <property type="entry name" value="HisK_dim/P_dom"/>
</dbReference>
<evidence type="ECO:0000256" key="1">
    <source>
        <dbReference type="ARBA" id="ARBA00000085"/>
    </source>
</evidence>
<dbReference type="InterPro" id="IPR000014">
    <property type="entry name" value="PAS"/>
</dbReference>
<feature type="domain" description="Histidine kinase" evidence="7">
    <location>
        <begin position="436"/>
        <end position="647"/>
    </location>
</feature>
<dbReference type="PROSITE" id="PS50109">
    <property type="entry name" value="HIS_KIN"/>
    <property type="match status" value="1"/>
</dbReference>
<dbReference type="InterPro" id="IPR011006">
    <property type="entry name" value="CheY-like_superfamily"/>
</dbReference>
<dbReference type="AlphaFoldDB" id="A0A538SFG8"/>
<evidence type="ECO:0000313" key="10">
    <source>
        <dbReference type="EMBL" id="TMQ50097.1"/>
    </source>
</evidence>
<feature type="domain" description="PAS" evidence="9">
    <location>
        <begin position="164"/>
        <end position="237"/>
    </location>
</feature>
<dbReference type="Pfam" id="PF08447">
    <property type="entry name" value="PAS_3"/>
    <property type="match status" value="1"/>
</dbReference>
<comment type="catalytic activity">
    <reaction evidence="1">
        <text>ATP + protein L-histidine = ADP + protein N-phospho-L-histidine.</text>
        <dbReference type="EC" id="2.7.13.3"/>
    </reaction>
</comment>
<evidence type="ECO:0000259" key="7">
    <source>
        <dbReference type="PROSITE" id="PS50109"/>
    </source>
</evidence>
<dbReference type="PANTHER" id="PTHR43304">
    <property type="entry name" value="PHYTOCHROME-LIKE PROTEIN CPH1"/>
    <property type="match status" value="1"/>
</dbReference>
<keyword evidence="5" id="KW-0418">Kinase</keyword>
<dbReference type="Pfam" id="PF13188">
    <property type="entry name" value="PAS_8"/>
    <property type="match status" value="1"/>
</dbReference>
<keyword evidence="3 6" id="KW-0597">Phosphoprotein</keyword>
<dbReference type="SMART" id="SM00091">
    <property type="entry name" value="PAS"/>
    <property type="match status" value="3"/>
</dbReference>
<dbReference type="InterPro" id="IPR036097">
    <property type="entry name" value="HisK_dim/P_sf"/>
</dbReference>
<dbReference type="Gene3D" id="1.10.287.130">
    <property type="match status" value="1"/>
</dbReference>
<dbReference type="EC" id="2.7.13.3" evidence="2"/>
<reference evidence="10 11" key="1">
    <citation type="journal article" date="2019" name="Nat. Microbiol.">
        <title>Mediterranean grassland soil C-N compound turnover is dependent on rainfall and depth, and is mediated by genomically divergent microorganisms.</title>
        <authorList>
            <person name="Diamond S."/>
            <person name="Andeer P.F."/>
            <person name="Li Z."/>
            <person name="Crits-Christoph A."/>
            <person name="Burstein D."/>
            <person name="Anantharaman K."/>
            <person name="Lane K.R."/>
            <person name="Thomas B.C."/>
            <person name="Pan C."/>
            <person name="Northen T.R."/>
            <person name="Banfield J.F."/>
        </authorList>
    </citation>
    <scope>NUCLEOTIDE SEQUENCE [LARGE SCALE GENOMIC DNA]</scope>
    <source>
        <strain evidence="10">WS_2</strain>
    </source>
</reference>
<dbReference type="SUPFAM" id="SSF47384">
    <property type="entry name" value="Homodimeric domain of signal transducing histidine kinase"/>
    <property type="match status" value="1"/>
</dbReference>
<dbReference type="Gene3D" id="3.40.50.2300">
    <property type="match status" value="1"/>
</dbReference>
<dbReference type="Gene3D" id="3.30.450.20">
    <property type="entry name" value="PAS domain"/>
    <property type="match status" value="3"/>
</dbReference>
<dbReference type="SUPFAM" id="SSF55785">
    <property type="entry name" value="PYP-like sensor domain (PAS domain)"/>
    <property type="match status" value="2"/>
</dbReference>
<dbReference type="InterPro" id="IPR013655">
    <property type="entry name" value="PAS_fold_3"/>
</dbReference>
<protein>
    <recommendedName>
        <fullName evidence="2">histidine kinase</fullName>
        <ecNumber evidence="2">2.7.13.3</ecNumber>
    </recommendedName>
</protein>
<evidence type="ECO:0000256" key="6">
    <source>
        <dbReference type="PROSITE-ProRule" id="PRU00169"/>
    </source>
</evidence>
<dbReference type="InterPro" id="IPR001789">
    <property type="entry name" value="Sig_transdc_resp-reg_receiver"/>
</dbReference>
<dbReference type="GO" id="GO:0000155">
    <property type="term" value="F:phosphorelay sensor kinase activity"/>
    <property type="evidence" value="ECO:0007669"/>
    <property type="project" value="InterPro"/>
</dbReference>